<name>A0ABN7V1G0_GIGMA</name>
<protein>
    <submittedName>
        <fullName evidence="1">21818_t:CDS:1</fullName>
    </submittedName>
</protein>
<dbReference type="Proteomes" id="UP000789901">
    <property type="component" value="Unassembled WGS sequence"/>
</dbReference>
<reference evidence="1 2" key="1">
    <citation type="submission" date="2021-06" db="EMBL/GenBank/DDBJ databases">
        <authorList>
            <person name="Kallberg Y."/>
            <person name="Tangrot J."/>
            <person name="Rosling A."/>
        </authorList>
    </citation>
    <scope>NUCLEOTIDE SEQUENCE [LARGE SCALE GENOMIC DNA]</scope>
    <source>
        <strain evidence="1 2">120-4 pot B 10/14</strain>
    </source>
</reference>
<evidence type="ECO:0000313" key="2">
    <source>
        <dbReference type="Proteomes" id="UP000789901"/>
    </source>
</evidence>
<comment type="caution">
    <text evidence="1">The sequence shown here is derived from an EMBL/GenBank/DDBJ whole genome shotgun (WGS) entry which is preliminary data.</text>
</comment>
<sequence length="147" mass="16716">MNFNTDMDLKRTIEVLKEIRNISQIAIQENQAMKREQTTKKAKKAYIEAVNLDNGQQEPILKSRQFGLSNTTCTITSENLHTTTSELQIITNVRTSSELSMKGPILDKSTTTNDIDITTNMGTNRETSMDIEIKNLEKKSHNLKKLQ</sequence>
<gene>
    <name evidence="1" type="ORF">GMARGA_LOCUS13238</name>
</gene>
<proteinExistence type="predicted"/>
<keyword evidence="2" id="KW-1185">Reference proteome</keyword>
<organism evidence="1 2">
    <name type="scientific">Gigaspora margarita</name>
    <dbReference type="NCBI Taxonomy" id="4874"/>
    <lineage>
        <taxon>Eukaryota</taxon>
        <taxon>Fungi</taxon>
        <taxon>Fungi incertae sedis</taxon>
        <taxon>Mucoromycota</taxon>
        <taxon>Glomeromycotina</taxon>
        <taxon>Glomeromycetes</taxon>
        <taxon>Diversisporales</taxon>
        <taxon>Gigasporaceae</taxon>
        <taxon>Gigaspora</taxon>
    </lineage>
</organism>
<accession>A0ABN7V1G0</accession>
<evidence type="ECO:0000313" key="1">
    <source>
        <dbReference type="EMBL" id="CAG8717366.1"/>
    </source>
</evidence>
<dbReference type="EMBL" id="CAJVQB010008331">
    <property type="protein sequence ID" value="CAG8717366.1"/>
    <property type="molecule type" value="Genomic_DNA"/>
</dbReference>